<dbReference type="Pfam" id="PF13676">
    <property type="entry name" value="TIR_2"/>
    <property type="match status" value="1"/>
</dbReference>
<evidence type="ECO:0000259" key="5">
    <source>
        <dbReference type="PROSITE" id="PS50104"/>
    </source>
</evidence>
<dbReference type="SUPFAM" id="SSF50998">
    <property type="entry name" value="Quinoprotein alcohol dehydrogenase-like"/>
    <property type="match status" value="1"/>
</dbReference>
<keyword evidence="4" id="KW-0812">Transmembrane</keyword>
<dbReference type="Gene3D" id="3.40.50.10140">
    <property type="entry name" value="Toll/interleukin-1 receptor homology (TIR) domain"/>
    <property type="match status" value="1"/>
</dbReference>
<feature type="repeat" description="WD" evidence="3">
    <location>
        <begin position="618"/>
        <end position="650"/>
    </location>
</feature>
<proteinExistence type="predicted"/>
<keyword evidence="7" id="KW-1185">Reference proteome</keyword>
<keyword evidence="1 3" id="KW-0853">WD repeat</keyword>
<dbReference type="PANTHER" id="PTHR19879">
    <property type="entry name" value="TRANSCRIPTION INITIATION FACTOR TFIID"/>
    <property type="match status" value="1"/>
</dbReference>
<dbReference type="Gene3D" id="2.130.10.10">
    <property type="entry name" value="YVTN repeat-like/Quinoprotein amine dehydrogenase"/>
    <property type="match status" value="6"/>
</dbReference>
<feature type="repeat" description="WD" evidence="3">
    <location>
        <begin position="831"/>
        <end position="872"/>
    </location>
</feature>
<reference evidence="6 7" key="1">
    <citation type="submission" date="2023-05" db="EMBL/GenBank/DDBJ databases">
        <title>Draft genome sequence of Streptomyces sp. B-S-A6 isolated from a cave soil in Thailand.</title>
        <authorList>
            <person name="Chamroensaksri N."/>
            <person name="Muangham S."/>
        </authorList>
    </citation>
    <scope>NUCLEOTIDE SEQUENCE [LARGE SCALE GENOMIC DNA]</scope>
    <source>
        <strain evidence="6 7">B-S-A6</strain>
    </source>
</reference>
<gene>
    <name evidence="6" type="ORF">QIS96_09710</name>
</gene>
<dbReference type="PANTHER" id="PTHR19879:SF9">
    <property type="entry name" value="TRANSCRIPTION INITIATION FACTOR TFIID SUBUNIT 5"/>
    <property type="match status" value="1"/>
</dbReference>
<comment type="caution">
    <text evidence="6">The sequence shown here is derived from an EMBL/GenBank/DDBJ whole genome shotgun (WGS) entry which is preliminary data.</text>
</comment>
<dbReference type="RefSeq" id="WP_282542051.1">
    <property type="nucleotide sequence ID" value="NZ_JASCIQ010000008.1"/>
</dbReference>
<accession>A0ABT6S7M1</accession>
<dbReference type="PROSITE" id="PS50082">
    <property type="entry name" value="WD_REPEATS_2"/>
    <property type="match status" value="11"/>
</dbReference>
<dbReference type="InterPro" id="IPR015943">
    <property type="entry name" value="WD40/YVTN_repeat-like_dom_sf"/>
</dbReference>
<sequence>MKPKWLFLRLRIPGPALNWLRSRVARCRRIRTELGYGAFLSYSGDRDRQWLPHLQRAIEKQSRPWYRPPRIRVFLDDSGVSIGPRLWGKIEAGLARSEWLVVMASPDSKESTWVDREIEWWLKHKSVDTILLVVSDGQLVWDEQRGDWNAELSTALPARLAGKFEQQPVWKTVDLHSPDNGTDPLPDIDSVALGIASVVRGLPEDDLKSEGMRDTRRNLRTARFVAAILGLLLLITSTVSVIALVQRAEATRQRDHAVAQQLISQSSFLATRDPFAARLKALAAWRIDPTPESRLAVLNAAVNPQTGLLGHSWPVGSVAFSPDGKTIASGSGDGIVRLWDAATQRKIGDSFVGHNRGVTSVVFASDGKTLASSSFDGTVRIWNIADRDQIGDAFRPRSGMVYSVAFSPDGRTLVTGGENGSGAAVRIYDLETHRQIGKLLGGRTNSVTTVAFSPDGKSFATGSDNGLQLWDANSHAPLGKALGPANISVSSVSFSRDGKTIASAGSDGSVRIWTTSVGRLVGKPSTVEAGRVDSVELSPDGAMFAASYADGSVHLWDVSRRVRVGGPFTGHTSTVSAVDFSPEGSTLASASEDTTVRLWDVRAQRQIGPSINTGSADSIVLSPDGRTLAAAGSETGLRFWDMAERRPVGDPLEKGELGLGPAIAFSPDSTMLAMVSGSTRPRVKLWDVRTRRQIGKSMRGHSGDILDLAFSPNGKTLVSSGTDSLHTWNPVTSLRTWDPATQRQVGRPLKDMGVPEFSLDGRLFATMREGNTVVFWDAATRRRIGGSRSGHTAEIRSIAFSPDSSLLATASRDNTVRLWSVATRKENGEPLTGHRSGVLSVAFSRDGKTMVTGSMDGTVRLWDVASRRQIGEPLEGHGAAVTGAVFRPDGKTIASWSEDNTVRLWDVDATVDPVHSLCKWANGAFTADQWRAHVPEGPAYRRLCPKAEPG</sequence>
<feature type="repeat" description="WD" evidence="3">
    <location>
        <begin position="788"/>
        <end position="829"/>
    </location>
</feature>
<dbReference type="InterPro" id="IPR020472">
    <property type="entry name" value="WD40_PAC1"/>
</dbReference>
<evidence type="ECO:0000256" key="3">
    <source>
        <dbReference type="PROSITE-ProRule" id="PRU00221"/>
    </source>
</evidence>
<feature type="repeat" description="WD" evidence="3">
    <location>
        <begin position="568"/>
        <end position="609"/>
    </location>
</feature>
<dbReference type="InterPro" id="IPR035897">
    <property type="entry name" value="Toll_tir_struct_dom_sf"/>
</dbReference>
<dbReference type="PROSITE" id="PS50294">
    <property type="entry name" value="WD_REPEATS_REGION"/>
    <property type="match status" value="8"/>
</dbReference>
<dbReference type="PROSITE" id="PS00678">
    <property type="entry name" value="WD_REPEATS_1"/>
    <property type="match status" value="4"/>
</dbReference>
<organism evidence="6 7">
    <name type="scientific">Streptomyces cavernicola</name>
    <dbReference type="NCBI Taxonomy" id="3043613"/>
    <lineage>
        <taxon>Bacteria</taxon>
        <taxon>Bacillati</taxon>
        <taxon>Actinomycetota</taxon>
        <taxon>Actinomycetes</taxon>
        <taxon>Kitasatosporales</taxon>
        <taxon>Streptomycetaceae</taxon>
        <taxon>Streptomyces</taxon>
    </lineage>
</organism>
<keyword evidence="4" id="KW-1133">Transmembrane helix</keyword>
<dbReference type="InterPro" id="IPR000157">
    <property type="entry name" value="TIR_dom"/>
</dbReference>
<feature type="repeat" description="WD" evidence="3">
    <location>
        <begin position="489"/>
        <end position="523"/>
    </location>
</feature>
<dbReference type="EMBL" id="JASCIQ010000008">
    <property type="protein sequence ID" value="MDI3404097.1"/>
    <property type="molecule type" value="Genomic_DNA"/>
</dbReference>
<feature type="repeat" description="WD" evidence="3">
    <location>
        <begin position="525"/>
        <end position="559"/>
    </location>
</feature>
<dbReference type="CDD" id="cd00200">
    <property type="entry name" value="WD40"/>
    <property type="match status" value="2"/>
</dbReference>
<dbReference type="Proteomes" id="UP001223978">
    <property type="component" value="Unassembled WGS sequence"/>
</dbReference>
<evidence type="ECO:0000256" key="2">
    <source>
        <dbReference type="ARBA" id="ARBA00022737"/>
    </source>
</evidence>
<feature type="domain" description="TIR" evidence="5">
    <location>
        <begin position="34"/>
        <end position="156"/>
    </location>
</feature>
<keyword evidence="2" id="KW-0677">Repeat</keyword>
<dbReference type="SUPFAM" id="SSF50978">
    <property type="entry name" value="WD40 repeat-like"/>
    <property type="match status" value="1"/>
</dbReference>
<name>A0ABT6S7M1_9ACTN</name>
<dbReference type="Pfam" id="PF00400">
    <property type="entry name" value="WD40"/>
    <property type="match status" value="11"/>
</dbReference>
<protein>
    <submittedName>
        <fullName evidence="6">TIR domain-containing protein</fullName>
    </submittedName>
</protein>
<evidence type="ECO:0000313" key="7">
    <source>
        <dbReference type="Proteomes" id="UP001223978"/>
    </source>
</evidence>
<feature type="repeat" description="WD" evidence="3">
    <location>
        <begin position="351"/>
        <end position="392"/>
    </location>
</feature>
<feature type="repeat" description="WD" evidence="3">
    <location>
        <begin position="440"/>
        <end position="480"/>
    </location>
</feature>
<feature type="transmembrane region" description="Helical" evidence="4">
    <location>
        <begin position="222"/>
        <end position="245"/>
    </location>
</feature>
<evidence type="ECO:0000313" key="6">
    <source>
        <dbReference type="EMBL" id="MDI3404097.1"/>
    </source>
</evidence>
<evidence type="ECO:0000256" key="4">
    <source>
        <dbReference type="SAM" id="Phobius"/>
    </source>
</evidence>
<dbReference type="InterPro" id="IPR036322">
    <property type="entry name" value="WD40_repeat_dom_sf"/>
</dbReference>
<feature type="repeat" description="WD" evidence="3">
    <location>
        <begin position="874"/>
        <end position="908"/>
    </location>
</feature>
<feature type="repeat" description="WD" evidence="3">
    <location>
        <begin position="698"/>
        <end position="724"/>
    </location>
</feature>
<dbReference type="InterPro" id="IPR011047">
    <property type="entry name" value="Quinoprotein_ADH-like_sf"/>
</dbReference>
<dbReference type="PRINTS" id="PR00320">
    <property type="entry name" value="GPROTEINBRPT"/>
</dbReference>
<dbReference type="InterPro" id="IPR001680">
    <property type="entry name" value="WD40_rpt"/>
</dbReference>
<feature type="repeat" description="WD" evidence="3">
    <location>
        <begin position="308"/>
        <end position="349"/>
    </location>
</feature>
<dbReference type="SUPFAM" id="SSF52200">
    <property type="entry name" value="Toll/Interleukin receptor TIR domain"/>
    <property type="match status" value="1"/>
</dbReference>
<dbReference type="PROSITE" id="PS50104">
    <property type="entry name" value="TIR"/>
    <property type="match status" value="1"/>
</dbReference>
<keyword evidence="4" id="KW-0472">Membrane</keyword>
<dbReference type="SMART" id="SM00320">
    <property type="entry name" value="WD40"/>
    <property type="match status" value="13"/>
</dbReference>
<dbReference type="InterPro" id="IPR019775">
    <property type="entry name" value="WD40_repeat_CS"/>
</dbReference>
<evidence type="ECO:0000256" key="1">
    <source>
        <dbReference type="ARBA" id="ARBA00022574"/>
    </source>
</evidence>